<evidence type="ECO:0000313" key="3">
    <source>
        <dbReference type="Proteomes" id="UP000319619"/>
    </source>
</evidence>
<protein>
    <submittedName>
        <fullName evidence="2">Uncharacterized protein</fullName>
    </submittedName>
</protein>
<organism evidence="2 3">
    <name type="scientific">candidate division LCP-89 bacterium B3_LCP</name>
    <dbReference type="NCBI Taxonomy" id="2012998"/>
    <lineage>
        <taxon>Bacteria</taxon>
        <taxon>Pseudomonadati</taxon>
        <taxon>Bacteria division LCP-89</taxon>
    </lineage>
</organism>
<evidence type="ECO:0000313" key="2">
    <source>
        <dbReference type="EMBL" id="TKJ40745.1"/>
    </source>
</evidence>
<evidence type="ECO:0000256" key="1">
    <source>
        <dbReference type="SAM" id="Phobius"/>
    </source>
</evidence>
<reference evidence="2 3" key="1">
    <citation type="submission" date="2017-06" db="EMBL/GenBank/DDBJ databases">
        <title>Novel microbial phyla capable of carbon fixation and sulfur reduction in deep-sea sediments.</title>
        <authorList>
            <person name="Huang J."/>
            <person name="Baker B."/>
            <person name="Wang Y."/>
        </authorList>
    </citation>
    <scope>NUCLEOTIDE SEQUENCE [LARGE SCALE GENOMIC DNA]</scope>
    <source>
        <strain evidence="2">B3_LCP</strain>
    </source>
</reference>
<sequence>MAAILIGAVGILLLILSGFHHRLRWVVLRNPYGRILGGTMILWALLYGWLKIYQYSAALIIITVILGITAIVCIFLSINEPVR</sequence>
<comment type="caution">
    <text evidence="2">The sequence shown here is derived from an EMBL/GenBank/DDBJ whole genome shotgun (WGS) entry which is preliminary data.</text>
</comment>
<keyword evidence="1" id="KW-1133">Transmembrane helix</keyword>
<name>A0A532V0K7_UNCL8</name>
<accession>A0A532V0K7</accession>
<dbReference type="Proteomes" id="UP000319619">
    <property type="component" value="Unassembled WGS sequence"/>
</dbReference>
<feature type="transmembrane region" description="Helical" evidence="1">
    <location>
        <begin position="57"/>
        <end position="78"/>
    </location>
</feature>
<gene>
    <name evidence="2" type="ORF">CEE37_07210</name>
</gene>
<keyword evidence="1" id="KW-0812">Transmembrane</keyword>
<proteinExistence type="predicted"/>
<dbReference type="EMBL" id="NJBN01000004">
    <property type="protein sequence ID" value="TKJ40745.1"/>
    <property type="molecule type" value="Genomic_DNA"/>
</dbReference>
<feature type="transmembrane region" description="Helical" evidence="1">
    <location>
        <begin position="32"/>
        <end position="50"/>
    </location>
</feature>
<keyword evidence="1" id="KW-0472">Membrane</keyword>
<dbReference type="AlphaFoldDB" id="A0A532V0K7"/>